<dbReference type="Proteomes" id="UP000381093">
    <property type="component" value="Unassembled WGS sequence"/>
</dbReference>
<gene>
    <name evidence="1" type="ORF">PS710_04502</name>
</gene>
<dbReference type="RefSeq" id="WP_150766447.1">
    <property type="nucleotide sequence ID" value="NZ_CABVHW010000018.1"/>
</dbReference>
<dbReference type="AlphaFoldDB" id="A0A5E7ECJ6"/>
<reference evidence="1 2" key="1">
    <citation type="submission" date="2019-09" db="EMBL/GenBank/DDBJ databases">
        <authorList>
            <person name="Chandra G."/>
            <person name="Truman W A."/>
        </authorList>
    </citation>
    <scope>NUCLEOTIDE SEQUENCE [LARGE SCALE GENOMIC DNA]</scope>
    <source>
        <strain evidence="1">PS710</strain>
    </source>
</reference>
<sequence>MTTSIPTLKDVADEAEFKLICAKENLSWLAAIARAMARDVEVGGCRDTGALVGLVNFLDDTGFGSIDEAIDQFKEIAATQNAKSQNVPHASMEVPT</sequence>
<organism evidence="1 2">
    <name type="scientific">Pseudomonas fluorescens</name>
    <dbReference type="NCBI Taxonomy" id="294"/>
    <lineage>
        <taxon>Bacteria</taxon>
        <taxon>Pseudomonadati</taxon>
        <taxon>Pseudomonadota</taxon>
        <taxon>Gammaproteobacteria</taxon>
        <taxon>Pseudomonadales</taxon>
        <taxon>Pseudomonadaceae</taxon>
        <taxon>Pseudomonas</taxon>
    </lineage>
</organism>
<name>A0A5E7ECJ6_PSEFL</name>
<dbReference type="EMBL" id="CABVHW010000018">
    <property type="protein sequence ID" value="VVO24369.1"/>
    <property type="molecule type" value="Genomic_DNA"/>
</dbReference>
<evidence type="ECO:0000313" key="1">
    <source>
        <dbReference type="EMBL" id="VVO24369.1"/>
    </source>
</evidence>
<protein>
    <submittedName>
        <fullName evidence="1">Uncharacterized protein</fullName>
    </submittedName>
</protein>
<proteinExistence type="predicted"/>
<accession>A0A5E7ECJ6</accession>
<evidence type="ECO:0000313" key="2">
    <source>
        <dbReference type="Proteomes" id="UP000381093"/>
    </source>
</evidence>